<name>A0AAN7UNR0_9PEZI</name>
<comment type="caution">
    <text evidence="1">The sequence shown here is derived from an EMBL/GenBank/DDBJ whole genome shotgun (WGS) entry which is preliminary data.</text>
</comment>
<reference evidence="1 2" key="1">
    <citation type="submission" date="2023-10" db="EMBL/GenBank/DDBJ databases">
        <title>Draft genome sequence of Xylaria bambusicola isolate GMP-LS, the root and basal stem rot pathogen of sugarcane in Indonesia.</title>
        <authorList>
            <person name="Selvaraj P."/>
            <person name="Muralishankar V."/>
            <person name="Muruganantham S."/>
            <person name="Sp S."/>
            <person name="Haryani S."/>
            <person name="Lau K.J.X."/>
            <person name="Naqvi N.I."/>
        </authorList>
    </citation>
    <scope>NUCLEOTIDE SEQUENCE [LARGE SCALE GENOMIC DNA]</scope>
    <source>
        <strain evidence="1">GMP-LS</strain>
    </source>
</reference>
<accession>A0AAN7UNR0</accession>
<organism evidence="1 2">
    <name type="scientific">Xylaria bambusicola</name>
    <dbReference type="NCBI Taxonomy" id="326684"/>
    <lineage>
        <taxon>Eukaryota</taxon>
        <taxon>Fungi</taxon>
        <taxon>Dikarya</taxon>
        <taxon>Ascomycota</taxon>
        <taxon>Pezizomycotina</taxon>
        <taxon>Sordariomycetes</taxon>
        <taxon>Xylariomycetidae</taxon>
        <taxon>Xylariales</taxon>
        <taxon>Xylariaceae</taxon>
        <taxon>Xylaria</taxon>
    </lineage>
</organism>
<dbReference type="EMBL" id="JAWHQM010000010">
    <property type="protein sequence ID" value="KAK5629069.1"/>
    <property type="molecule type" value="Genomic_DNA"/>
</dbReference>
<gene>
    <name evidence="1" type="ORF">RRF57_004784</name>
</gene>
<evidence type="ECO:0000313" key="1">
    <source>
        <dbReference type="EMBL" id="KAK5629069.1"/>
    </source>
</evidence>
<dbReference type="AlphaFoldDB" id="A0AAN7UNR0"/>
<proteinExistence type="predicted"/>
<evidence type="ECO:0000313" key="2">
    <source>
        <dbReference type="Proteomes" id="UP001305414"/>
    </source>
</evidence>
<sequence length="92" mass="10571">MDPFDKLPAEPCLEILIATCSKRTIKQLMQASPVMLRQFVAHKEYINRKLVVTEADLDDDMVQDAIAIILFPPRDDSSYFVPFDNHCLSWSN</sequence>
<dbReference type="Proteomes" id="UP001305414">
    <property type="component" value="Unassembled WGS sequence"/>
</dbReference>
<protein>
    <submittedName>
        <fullName evidence="1">Uncharacterized protein</fullName>
    </submittedName>
</protein>
<keyword evidence="2" id="KW-1185">Reference proteome</keyword>